<organism evidence="2 3">
    <name type="scientific">Streptomyces albus (strain ATCC 21838 / DSM 41398 / FERM P-419 / JCM 4703 / NBRC 107858)</name>
    <dbReference type="NCBI Taxonomy" id="1081613"/>
    <lineage>
        <taxon>Bacteria</taxon>
        <taxon>Bacillati</taxon>
        <taxon>Actinomycetota</taxon>
        <taxon>Actinomycetes</taxon>
        <taxon>Kitasatosporales</taxon>
        <taxon>Streptomycetaceae</taxon>
        <taxon>Streptomyces</taxon>
    </lineage>
</organism>
<dbReference type="KEGG" id="sals:SLNWT_5024"/>
<accession>A0A0B5F1F3</accession>
<feature type="region of interest" description="Disordered" evidence="1">
    <location>
        <begin position="1"/>
        <end position="50"/>
    </location>
</feature>
<evidence type="ECO:0000313" key="2">
    <source>
        <dbReference type="EMBL" id="AJE85400.1"/>
    </source>
</evidence>
<evidence type="ECO:0000313" key="3">
    <source>
        <dbReference type="Proteomes" id="UP000031523"/>
    </source>
</evidence>
<protein>
    <submittedName>
        <fullName evidence="2">Uncharacterized protein</fullName>
    </submittedName>
</protein>
<reference evidence="2 3" key="1">
    <citation type="submission" date="2015-01" db="EMBL/GenBank/DDBJ databases">
        <title>Enhanced salinomycin production by adjusting the supply of polyketide extender units in Streptomyce albus DSM 41398.</title>
        <authorList>
            <person name="Lu C."/>
        </authorList>
    </citation>
    <scope>NUCLEOTIDE SEQUENCE [LARGE SCALE GENOMIC DNA]</scope>
    <source>
        <strain evidence="3">ATCC 21838 / DSM 41398 / FERM P-419 / JCM 4703 / NBRC 107858</strain>
    </source>
</reference>
<dbReference type="Proteomes" id="UP000031523">
    <property type="component" value="Chromosome"/>
</dbReference>
<proteinExistence type="predicted"/>
<gene>
    <name evidence="2" type="ORF">SLNWT_5024</name>
</gene>
<sequence length="50" mass="5614">MHQCRRIPPRGGPPGRGRESGRRPTARGGSAEKRWGRRADHSRESGYRAC</sequence>
<dbReference type="AlphaFoldDB" id="A0A0B5F1F3"/>
<dbReference type="EMBL" id="CP010519">
    <property type="protein sequence ID" value="AJE85400.1"/>
    <property type="molecule type" value="Genomic_DNA"/>
</dbReference>
<feature type="compositionally biased region" description="Basic and acidic residues" evidence="1">
    <location>
        <begin position="30"/>
        <end position="50"/>
    </location>
</feature>
<name>A0A0B5F1F3_STRA4</name>
<evidence type="ECO:0000256" key="1">
    <source>
        <dbReference type="SAM" id="MobiDB-lite"/>
    </source>
</evidence>
<keyword evidence="3" id="KW-1185">Reference proteome</keyword>